<keyword evidence="3" id="KW-1185">Reference proteome</keyword>
<organism evidence="2 3">
    <name type="scientific">Vigna mungo</name>
    <name type="common">Black gram</name>
    <name type="synonym">Phaseolus mungo</name>
    <dbReference type="NCBI Taxonomy" id="3915"/>
    <lineage>
        <taxon>Eukaryota</taxon>
        <taxon>Viridiplantae</taxon>
        <taxon>Streptophyta</taxon>
        <taxon>Embryophyta</taxon>
        <taxon>Tracheophyta</taxon>
        <taxon>Spermatophyta</taxon>
        <taxon>Magnoliopsida</taxon>
        <taxon>eudicotyledons</taxon>
        <taxon>Gunneridae</taxon>
        <taxon>Pentapetalae</taxon>
        <taxon>rosids</taxon>
        <taxon>fabids</taxon>
        <taxon>Fabales</taxon>
        <taxon>Fabaceae</taxon>
        <taxon>Papilionoideae</taxon>
        <taxon>50 kb inversion clade</taxon>
        <taxon>NPAAA clade</taxon>
        <taxon>indigoferoid/millettioid clade</taxon>
        <taxon>Phaseoleae</taxon>
        <taxon>Vigna</taxon>
    </lineage>
</organism>
<gene>
    <name evidence="2" type="ORF">V8G54_027255</name>
</gene>
<name>A0AAQ3RR77_VIGMU</name>
<evidence type="ECO:0000256" key="1">
    <source>
        <dbReference type="SAM" id="MobiDB-lite"/>
    </source>
</evidence>
<sequence>MISPTMMLNHDTTQWKLHFLGFVASSHNIQGIIYDVDVKASPPKNPNRPPKNGMHMPMNPTIQTKIVRLTARSMTERLQFNFSTKVVSIVSNTGMIKTWKLPRT</sequence>
<protein>
    <submittedName>
        <fullName evidence="2">Uncharacterized protein</fullName>
    </submittedName>
</protein>
<reference evidence="2 3" key="1">
    <citation type="journal article" date="2023" name="Life. Sci Alliance">
        <title>Evolutionary insights into 3D genome organization and epigenetic landscape of Vigna mungo.</title>
        <authorList>
            <person name="Junaid A."/>
            <person name="Singh B."/>
            <person name="Bhatia S."/>
        </authorList>
    </citation>
    <scope>NUCLEOTIDE SEQUENCE [LARGE SCALE GENOMIC DNA]</scope>
    <source>
        <strain evidence="2">Urdbean</strain>
    </source>
</reference>
<evidence type="ECO:0000313" key="2">
    <source>
        <dbReference type="EMBL" id="WVZ01186.1"/>
    </source>
</evidence>
<evidence type="ECO:0000313" key="3">
    <source>
        <dbReference type="Proteomes" id="UP001374535"/>
    </source>
</evidence>
<proteinExistence type="predicted"/>
<dbReference type="AlphaFoldDB" id="A0AAQ3RR77"/>
<dbReference type="EMBL" id="CP144693">
    <property type="protein sequence ID" value="WVZ01186.1"/>
    <property type="molecule type" value="Genomic_DNA"/>
</dbReference>
<dbReference type="Proteomes" id="UP001374535">
    <property type="component" value="Chromosome 8"/>
</dbReference>
<accession>A0AAQ3RR77</accession>
<feature type="region of interest" description="Disordered" evidence="1">
    <location>
        <begin position="39"/>
        <end position="59"/>
    </location>
</feature>